<accession>A0ABY3PNL5</accession>
<keyword evidence="2" id="KW-1185">Reference proteome</keyword>
<dbReference type="Pfam" id="PF05834">
    <property type="entry name" value="Lycopene_cycl"/>
    <property type="match status" value="1"/>
</dbReference>
<dbReference type="PANTHER" id="PTHR32098">
    <property type="entry name" value="LYCOPENE BETA/EPSILON CYCLASE PROTEIN"/>
    <property type="match status" value="1"/>
</dbReference>
<organism evidence="1 2">
    <name type="scientific">Gloeobacter morelensis MG652769</name>
    <dbReference type="NCBI Taxonomy" id="2781736"/>
    <lineage>
        <taxon>Bacteria</taxon>
        <taxon>Bacillati</taxon>
        <taxon>Cyanobacteriota</taxon>
        <taxon>Cyanophyceae</taxon>
        <taxon>Gloeobacterales</taxon>
        <taxon>Gloeobacteraceae</taxon>
        <taxon>Gloeobacter</taxon>
        <taxon>Gloeobacter morelensis</taxon>
    </lineage>
</organism>
<dbReference type="RefSeq" id="WP_230842366.1">
    <property type="nucleotide sequence ID" value="NZ_CP063845.1"/>
</dbReference>
<name>A0ABY3PNL5_9CYAN</name>
<proteinExistence type="predicted"/>
<reference evidence="1 2" key="1">
    <citation type="journal article" date="2021" name="Genome Biol. Evol.">
        <title>Complete Genome Sequencing of a Novel Gloeobacter Species from a Waterfall Cave in Mexico.</title>
        <authorList>
            <person name="Saw J.H."/>
            <person name="Cardona T."/>
            <person name="Montejano G."/>
        </authorList>
    </citation>
    <scope>NUCLEOTIDE SEQUENCE [LARGE SCALE GENOMIC DNA]</scope>
    <source>
        <strain evidence="1">MG652769</strain>
    </source>
</reference>
<evidence type="ECO:0000313" key="1">
    <source>
        <dbReference type="EMBL" id="UFP95163.1"/>
    </source>
</evidence>
<dbReference type="InterPro" id="IPR036188">
    <property type="entry name" value="FAD/NAD-bd_sf"/>
</dbReference>
<dbReference type="SUPFAM" id="SSF51905">
    <property type="entry name" value="FAD/NAD(P)-binding domain"/>
    <property type="match status" value="1"/>
</dbReference>
<dbReference type="Gene3D" id="3.50.50.60">
    <property type="entry name" value="FAD/NAD(P)-binding domain"/>
    <property type="match status" value="1"/>
</dbReference>
<sequence length="514" mass="55505">MPLSEAILTLQDQDNLQRAERLWQQLRSPGPRAAEAVVLRSTGRLGAVDWDVIVAGGTLGVMLAAALARRGLRVALIERGTLVGRAQEWNVSRPDLDIFVKLGLLSADELERVIASRSAGARVAIAGGTPVPVQGVLDVGVDPVYLLAVLKERFLVAGGTLFEHAPFVRAAVHPDGVAVAAGEKRLTGRLLIDAMGHFSPIVRQARGAARPDGVCLVVGSCAQGFAADNQTDLIASITPVLNRCQYLWEAFPARDGRTTYLFTYLDAHPGRLGLGELFEEYLRLLPAYQSTPLERLRFRRLLFGLFPSYRQALDLTGWDRILAVGDSAGNQSPLSFGGFGAMLRHLGRLEAGTAEALAADCLGGRDLQRLQPYQPNLAVTWLFQKAMSVGVDQNVNPDRINRLLATVFAQMEALGDGVLRPFLQDVVRLDALSTTLARVALADPGLVLALVGHLGPGALAEWAGHYLNLVGYTALDRLGATLHGPIESLPPPARYRANRRLEAWRYGSGHDLAQ</sequence>
<dbReference type="Proteomes" id="UP001054846">
    <property type="component" value="Chromosome"/>
</dbReference>
<evidence type="ECO:0000313" key="2">
    <source>
        <dbReference type="Proteomes" id="UP001054846"/>
    </source>
</evidence>
<dbReference type="PANTHER" id="PTHR32098:SF5">
    <property type="entry name" value="LYCOPENE BETA_EPSILON CYCLASE PROTEIN"/>
    <property type="match status" value="1"/>
</dbReference>
<protein>
    <submittedName>
        <fullName evidence="1">FAD-binding oxidoreductase</fullName>
    </submittedName>
</protein>
<dbReference type="EMBL" id="CP063845">
    <property type="protein sequence ID" value="UFP95163.1"/>
    <property type="molecule type" value="Genomic_DNA"/>
</dbReference>
<gene>
    <name evidence="1" type="ORF">ISF26_02605</name>
</gene>